<dbReference type="InterPro" id="IPR037523">
    <property type="entry name" value="VOC_core"/>
</dbReference>
<dbReference type="AlphaFoldDB" id="A0A1G7KJR1"/>
<evidence type="ECO:0000313" key="2">
    <source>
        <dbReference type="EMBL" id="SDF37200.1"/>
    </source>
</evidence>
<dbReference type="RefSeq" id="WP_091765161.1">
    <property type="nucleotide sequence ID" value="NZ_FNBT01000003.1"/>
</dbReference>
<sequence>MDVSSCYPVIAVEDVAEAAGFARSWLGFRTTFASDWYVSLVDDHGHELAFLRWDHETVPAGHRRPVAGLLVNLEVDDVDDQWERLVVRGGLPCVRDIRTEDFGQRHFILAAPGGYLVDVITNVPATGRYVTAYTDAAPGHGP</sequence>
<gene>
    <name evidence="2" type="ORF">SAMN05660662_1902</name>
</gene>
<dbReference type="PROSITE" id="PS51819">
    <property type="entry name" value="VOC"/>
    <property type="match status" value="1"/>
</dbReference>
<reference evidence="3" key="1">
    <citation type="submission" date="2016-10" db="EMBL/GenBank/DDBJ databases">
        <authorList>
            <person name="Varghese N."/>
            <person name="Submissions S."/>
        </authorList>
    </citation>
    <scope>NUCLEOTIDE SEQUENCE [LARGE SCALE GENOMIC DNA]</scope>
    <source>
        <strain evidence="3">DSM 44268</strain>
    </source>
</reference>
<dbReference type="Gene3D" id="3.30.720.110">
    <property type="match status" value="1"/>
</dbReference>
<name>A0A1G7KJR1_9ACTN</name>
<dbReference type="EMBL" id="FNBT01000003">
    <property type="protein sequence ID" value="SDF37200.1"/>
    <property type="molecule type" value="Genomic_DNA"/>
</dbReference>
<organism evidence="2 3">
    <name type="scientific">Blastococcus aurantiacus</name>
    <dbReference type="NCBI Taxonomy" id="1550231"/>
    <lineage>
        <taxon>Bacteria</taxon>
        <taxon>Bacillati</taxon>
        <taxon>Actinomycetota</taxon>
        <taxon>Actinomycetes</taxon>
        <taxon>Geodermatophilales</taxon>
        <taxon>Geodermatophilaceae</taxon>
        <taxon>Blastococcus</taxon>
    </lineage>
</organism>
<accession>A0A1G7KJR1</accession>
<dbReference type="SUPFAM" id="SSF54593">
    <property type="entry name" value="Glyoxalase/Bleomycin resistance protein/Dihydroxybiphenyl dioxygenase"/>
    <property type="match status" value="1"/>
</dbReference>
<proteinExistence type="predicted"/>
<keyword evidence="3" id="KW-1185">Reference proteome</keyword>
<dbReference type="Proteomes" id="UP000199406">
    <property type="component" value="Unassembled WGS sequence"/>
</dbReference>
<dbReference type="Gene3D" id="3.30.720.120">
    <property type="match status" value="1"/>
</dbReference>
<protein>
    <submittedName>
        <fullName evidence="2">Glyoxalase-like domain-containing protein</fullName>
    </submittedName>
</protein>
<evidence type="ECO:0000313" key="3">
    <source>
        <dbReference type="Proteomes" id="UP000199406"/>
    </source>
</evidence>
<evidence type="ECO:0000259" key="1">
    <source>
        <dbReference type="PROSITE" id="PS51819"/>
    </source>
</evidence>
<dbReference type="InterPro" id="IPR029068">
    <property type="entry name" value="Glyas_Bleomycin-R_OHBP_Dase"/>
</dbReference>
<dbReference type="STRING" id="1550231.SAMN05660662_1902"/>
<dbReference type="OrthoDB" id="9798201at2"/>
<dbReference type="InterPro" id="IPR004360">
    <property type="entry name" value="Glyas_Fos-R_dOase_dom"/>
</dbReference>
<dbReference type="Pfam" id="PF00903">
    <property type="entry name" value="Glyoxalase"/>
    <property type="match status" value="1"/>
</dbReference>
<feature type="domain" description="VOC" evidence="1">
    <location>
        <begin position="4"/>
        <end position="122"/>
    </location>
</feature>